<dbReference type="PANTHER" id="PTHR42928:SF5">
    <property type="entry name" value="BLR1237 PROTEIN"/>
    <property type="match status" value="1"/>
</dbReference>
<gene>
    <name evidence="2" type="ORF">CR165_23525</name>
</gene>
<dbReference type="InterPro" id="IPR005064">
    <property type="entry name" value="BUG"/>
</dbReference>
<comment type="caution">
    <text evidence="2">The sequence shown here is derived from an EMBL/GenBank/DDBJ whole genome shotgun (WGS) entry which is preliminary data.</text>
</comment>
<protein>
    <recommendedName>
        <fullName evidence="4">Tripartite tricarboxylate transporter substrate binding protein</fullName>
    </recommendedName>
</protein>
<keyword evidence="3" id="KW-1185">Reference proteome</keyword>
<accession>A0A2U1UXT4</accession>
<dbReference type="EMBL" id="PDOA01000045">
    <property type="protein sequence ID" value="PWC26381.1"/>
    <property type="molecule type" value="Genomic_DNA"/>
</dbReference>
<dbReference type="AlphaFoldDB" id="A0A2U1UXT4"/>
<dbReference type="OrthoDB" id="9780943at2"/>
<reference evidence="3" key="1">
    <citation type="submission" date="2017-10" db="EMBL/GenBank/DDBJ databases">
        <authorList>
            <person name="Toshchakov S.V."/>
            <person name="Goeva M.A."/>
        </authorList>
    </citation>
    <scope>NUCLEOTIDE SEQUENCE [LARGE SCALE GENOMIC DNA]</scope>
    <source>
        <strain evidence="3">JR1/69-1-13</strain>
    </source>
</reference>
<dbReference type="Pfam" id="PF03401">
    <property type="entry name" value="TctC"/>
    <property type="match status" value="1"/>
</dbReference>
<evidence type="ECO:0008006" key="4">
    <source>
        <dbReference type="Google" id="ProtNLM"/>
    </source>
</evidence>
<dbReference type="PANTHER" id="PTHR42928">
    <property type="entry name" value="TRICARBOXYLATE-BINDING PROTEIN"/>
    <property type="match status" value="1"/>
</dbReference>
<name>A0A2U1UXT4_9PROT</name>
<evidence type="ECO:0000313" key="3">
    <source>
        <dbReference type="Proteomes" id="UP000245048"/>
    </source>
</evidence>
<dbReference type="Proteomes" id="UP000245048">
    <property type="component" value="Unassembled WGS sequence"/>
</dbReference>
<evidence type="ECO:0000313" key="2">
    <source>
        <dbReference type="EMBL" id="PWC26381.1"/>
    </source>
</evidence>
<comment type="similarity">
    <text evidence="1">Belongs to the UPF0065 (bug) family.</text>
</comment>
<evidence type="ECO:0000256" key="1">
    <source>
        <dbReference type="ARBA" id="ARBA00006987"/>
    </source>
</evidence>
<organism evidence="2 3">
    <name type="scientific">Teichococcus aestuarii</name>
    <dbReference type="NCBI Taxonomy" id="568898"/>
    <lineage>
        <taxon>Bacteria</taxon>
        <taxon>Pseudomonadati</taxon>
        <taxon>Pseudomonadota</taxon>
        <taxon>Alphaproteobacteria</taxon>
        <taxon>Acetobacterales</taxon>
        <taxon>Roseomonadaceae</taxon>
        <taxon>Roseomonas</taxon>
    </lineage>
</organism>
<dbReference type="InterPro" id="IPR042100">
    <property type="entry name" value="Bug_dom1"/>
</dbReference>
<sequence>MPLLTCPPAAGRRRQSVNNARVRRRLLCGMALVGCAAAAEGRAAAPGTRTDLRLLVGFPPGGATDVVARLYAEQWRALGNASVLVENKPGAGGWLAVEALSAAPPDGATLLVTPASLLTITPHAYPRSTRYDPLRDLVPVSPLCSFPFAWVVPAAHPARSLDEFRLWASGRGTVAFASPAAGSMPHLPALTAQEWFGLFLPGGSSPEILSLFHRRVGSAQLAAPVVNGLTRLDYQPLLLSPDAFAARLLAEHAEWGQAVRKIELALE</sequence>
<dbReference type="Gene3D" id="3.40.190.150">
    <property type="entry name" value="Bordetella uptake gene, domain 1"/>
    <property type="match status" value="2"/>
</dbReference>
<proteinExistence type="inferred from homology"/>